<dbReference type="Proteomes" id="UP000385544">
    <property type="component" value="Unassembled WGS sequence"/>
</dbReference>
<reference evidence="1 2" key="1">
    <citation type="submission" date="2019-07" db="EMBL/GenBank/DDBJ databases">
        <authorList>
            <person name="Hibberd C M."/>
            <person name="Gehrig L. J."/>
            <person name="Chang H.-W."/>
            <person name="Venkatesh S."/>
        </authorList>
    </citation>
    <scope>NUCLEOTIDE SEQUENCE [LARGE SCALE GENOMIC DNA]</scope>
    <source>
        <strain evidence="1">Streptococcus_constellatus_SS_Bg39</strain>
    </source>
</reference>
<accession>A0A564SCD0</accession>
<dbReference type="EMBL" id="CABHMZ010000003">
    <property type="protein sequence ID" value="VUW92388.1"/>
    <property type="molecule type" value="Genomic_DNA"/>
</dbReference>
<gene>
    <name evidence="1" type="ORF">SCSS39_00351</name>
</gene>
<proteinExistence type="predicted"/>
<name>A0A564SCD0_STRCV</name>
<evidence type="ECO:0000313" key="2">
    <source>
        <dbReference type="Proteomes" id="UP000385544"/>
    </source>
</evidence>
<evidence type="ECO:0000313" key="1">
    <source>
        <dbReference type="EMBL" id="VUW92388.1"/>
    </source>
</evidence>
<dbReference type="AlphaFoldDB" id="A0A564SCD0"/>
<organism evidence="1 2">
    <name type="scientific">Streptococcus constellatus</name>
    <dbReference type="NCBI Taxonomy" id="76860"/>
    <lineage>
        <taxon>Bacteria</taxon>
        <taxon>Bacillati</taxon>
        <taxon>Bacillota</taxon>
        <taxon>Bacilli</taxon>
        <taxon>Lactobacillales</taxon>
        <taxon>Streptococcaceae</taxon>
        <taxon>Streptococcus</taxon>
        <taxon>Streptococcus anginosus group</taxon>
    </lineage>
</organism>
<protein>
    <submittedName>
        <fullName evidence="1">Uncharacterized protein</fullName>
    </submittedName>
</protein>
<sequence length="34" mass="3786">MSVSSGNIHIILQENQSGQDFNLSIYEKEGIYGN</sequence>